<feature type="signal peptide" evidence="12">
    <location>
        <begin position="1"/>
        <end position="24"/>
    </location>
</feature>
<dbReference type="GO" id="GO:0044718">
    <property type="term" value="P:siderophore transmembrane transport"/>
    <property type="evidence" value="ECO:0007669"/>
    <property type="project" value="TreeGrafter"/>
</dbReference>
<keyword evidence="5 12" id="KW-0732">Signal</keyword>
<evidence type="ECO:0000259" key="13">
    <source>
        <dbReference type="Pfam" id="PF00593"/>
    </source>
</evidence>
<keyword evidence="2 10" id="KW-0813">Transport</keyword>
<dbReference type="Gene3D" id="2.60.40.1120">
    <property type="entry name" value="Carboxypeptidase-like, regulatory domain"/>
    <property type="match status" value="1"/>
</dbReference>
<dbReference type="SUPFAM" id="SSF56935">
    <property type="entry name" value="Porins"/>
    <property type="match status" value="1"/>
</dbReference>
<reference evidence="15 16" key="1">
    <citation type="submission" date="2020-07" db="EMBL/GenBank/DDBJ databases">
        <title>Bacterium isolated from marine sediment.</title>
        <authorList>
            <person name="Shang D."/>
        </authorList>
    </citation>
    <scope>NUCLEOTIDE SEQUENCE [LARGE SCALE GENOMIC DNA]</scope>
    <source>
        <strain evidence="15 16">F6074</strain>
    </source>
</reference>
<accession>A0A7W2M5M1</accession>
<dbReference type="InterPro" id="IPR000531">
    <property type="entry name" value="Beta-barrel_TonB"/>
</dbReference>
<dbReference type="GO" id="GO:0015344">
    <property type="term" value="F:siderophore uptake transmembrane transporter activity"/>
    <property type="evidence" value="ECO:0007669"/>
    <property type="project" value="TreeGrafter"/>
</dbReference>
<evidence type="ECO:0000259" key="14">
    <source>
        <dbReference type="Pfam" id="PF07715"/>
    </source>
</evidence>
<dbReference type="Gene3D" id="2.40.170.20">
    <property type="entry name" value="TonB-dependent receptor, beta-barrel domain"/>
    <property type="match status" value="1"/>
</dbReference>
<evidence type="ECO:0000256" key="3">
    <source>
        <dbReference type="ARBA" id="ARBA00022452"/>
    </source>
</evidence>
<evidence type="ECO:0000256" key="2">
    <source>
        <dbReference type="ARBA" id="ARBA00022448"/>
    </source>
</evidence>
<dbReference type="GO" id="GO:0009279">
    <property type="term" value="C:cell outer membrane"/>
    <property type="evidence" value="ECO:0007669"/>
    <property type="project" value="UniProtKB-SubCell"/>
</dbReference>
<dbReference type="Pfam" id="PF13620">
    <property type="entry name" value="CarboxypepD_reg"/>
    <property type="match status" value="1"/>
</dbReference>
<dbReference type="InterPro" id="IPR037066">
    <property type="entry name" value="Plug_dom_sf"/>
</dbReference>
<dbReference type="Gene3D" id="2.170.130.10">
    <property type="entry name" value="TonB-dependent receptor, plug domain"/>
    <property type="match status" value="1"/>
</dbReference>
<dbReference type="InterPro" id="IPR039426">
    <property type="entry name" value="TonB-dep_rcpt-like"/>
</dbReference>
<keyword evidence="3 10" id="KW-1134">Transmembrane beta strand</keyword>
<evidence type="ECO:0000256" key="5">
    <source>
        <dbReference type="ARBA" id="ARBA00022729"/>
    </source>
</evidence>
<dbReference type="SUPFAM" id="SSF49464">
    <property type="entry name" value="Carboxypeptidase regulatory domain-like"/>
    <property type="match status" value="1"/>
</dbReference>
<dbReference type="Pfam" id="PF00593">
    <property type="entry name" value="TonB_dep_Rec_b-barrel"/>
    <property type="match status" value="1"/>
</dbReference>
<evidence type="ECO:0000256" key="1">
    <source>
        <dbReference type="ARBA" id="ARBA00004571"/>
    </source>
</evidence>
<evidence type="ECO:0000256" key="7">
    <source>
        <dbReference type="ARBA" id="ARBA00023136"/>
    </source>
</evidence>
<evidence type="ECO:0000256" key="4">
    <source>
        <dbReference type="ARBA" id="ARBA00022692"/>
    </source>
</evidence>
<feature type="chain" id="PRO_5030815052" evidence="12">
    <location>
        <begin position="25"/>
        <end position="794"/>
    </location>
</feature>
<evidence type="ECO:0000256" key="11">
    <source>
        <dbReference type="RuleBase" id="RU003357"/>
    </source>
</evidence>
<evidence type="ECO:0000313" key="15">
    <source>
        <dbReference type="EMBL" id="MBA6153129.1"/>
    </source>
</evidence>
<dbReference type="PANTHER" id="PTHR30069">
    <property type="entry name" value="TONB-DEPENDENT OUTER MEMBRANE RECEPTOR"/>
    <property type="match status" value="1"/>
</dbReference>
<keyword evidence="8 15" id="KW-0675">Receptor</keyword>
<keyword evidence="9 10" id="KW-0998">Cell outer membrane</keyword>
<dbReference type="PROSITE" id="PS52016">
    <property type="entry name" value="TONB_DEPENDENT_REC_3"/>
    <property type="match status" value="1"/>
</dbReference>
<keyword evidence="6 11" id="KW-0798">TonB box</keyword>
<evidence type="ECO:0000256" key="10">
    <source>
        <dbReference type="PROSITE-ProRule" id="PRU01360"/>
    </source>
</evidence>
<comment type="subcellular location">
    <subcellularLocation>
        <location evidence="1 10">Cell outer membrane</location>
        <topology evidence="1 10">Multi-pass membrane protein</topology>
    </subcellularLocation>
</comment>
<feature type="domain" description="TonB-dependent receptor-like beta-barrel" evidence="13">
    <location>
        <begin position="321"/>
        <end position="762"/>
    </location>
</feature>
<dbReference type="RefSeq" id="WP_182205434.1">
    <property type="nucleotide sequence ID" value="NZ_JACGLT010000007.1"/>
</dbReference>
<proteinExistence type="inferred from homology"/>
<feature type="domain" description="TonB-dependent receptor plug" evidence="14">
    <location>
        <begin position="124"/>
        <end position="225"/>
    </location>
</feature>
<keyword evidence="4 10" id="KW-0812">Transmembrane</keyword>
<dbReference type="PANTHER" id="PTHR30069:SF29">
    <property type="entry name" value="HEMOGLOBIN AND HEMOGLOBIN-HAPTOGLOBIN-BINDING PROTEIN 1-RELATED"/>
    <property type="match status" value="1"/>
</dbReference>
<evidence type="ECO:0000256" key="12">
    <source>
        <dbReference type="SAM" id="SignalP"/>
    </source>
</evidence>
<evidence type="ECO:0000313" key="16">
    <source>
        <dbReference type="Proteomes" id="UP000541857"/>
    </source>
</evidence>
<dbReference type="Proteomes" id="UP000541857">
    <property type="component" value="Unassembled WGS sequence"/>
</dbReference>
<dbReference type="EMBL" id="JACGLT010000007">
    <property type="protein sequence ID" value="MBA6153129.1"/>
    <property type="molecule type" value="Genomic_DNA"/>
</dbReference>
<evidence type="ECO:0000256" key="6">
    <source>
        <dbReference type="ARBA" id="ARBA00023077"/>
    </source>
</evidence>
<protein>
    <submittedName>
        <fullName evidence="15">TonB-dependent receptor</fullName>
    </submittedName>
</protein>
<evidence type="ECO:0000256" key="8">
    <source>
        <dbReference type="ARBA" id="ARBA00023170"/>
    </source>
</evidence>
<dbReference type="InterPro" id="IPR036942">
    <property type="entry name" value="Beta-barrel_TonB_sf"/>
</dbReference>
<keyword evidence="7 10" id="KW-0472">Membrane</keyword>
<comment type="similarity">
    <text evidence="10 11">Belongs to the TonB-dependent receptor family.</text>
</comment>
<dbReference type="InterPro" id="IPR008969">
    <property type="entry name" value="CarboxyPept-like_regulatory"/>
</dbReference>
<name>A0A7W2M5M1_9FLAO</name>
<dbReference type="Pfam" id="PF07715">
    <property type="entry name" value="Plug"/>
    <property type="match status" value="1"/>
</dbReference>
<evidence type="ECO:0000256" key="9">
    <source>
        <dbReference type="ARBA" id="ARBA00023237"/>
    </source>
</evidence>
<gene>
    <name evidence="15" type="ORF">H3Z82_10360</name>
</gene>
<dbReference type="InterPro" id="IPR012910">
    <property type="entry name" value="Plug_dom"/>
</dbReference>
<comment type="caution">
    <text evidence="15">The sequence shown here is derived from an EMBL/GenBank/DDBJ whole genome shotgun (WGS) entry which is preliminary data.</text>
</comment>
<sequence length="794" mass="89802">MKNFLIFSLLVFAIHSTCAQHAMASISGRVVSEDGKVMADTYVYLENTSYYVETNEIGKYRLQVPVGNYTLISVSMGFVKETFAISLYENQEIIHDFVMVADKNMILDEVRLQGKSKIQKVRETAYNVVALDAKGHYNTTTDLSSLLEKASGVKVRSTGGVGSDASISLNGFTGKHVKVFIDGVPMSGLGSAFQINNIALNIADRIEVYKGVVPIELGSDALGGAINIITNQNSNTYLDASYSYGSFNTHKSNINLGYTAASGFTSRLNVFQNYSDNSYKVKTNLLDLETNSYSKEEHWFKRFHDRYRNETAIAKVGIVNKTWADKFLFGVTIGQENADIQNANLMKIVYGGKERESSSVIPSFEYNKANLFTQGLKLSIMANYSQVRNKNRDTLARQYNWLGDYRNKTSKGEGQYSLGKFENNNGTIISNLSYRINPKHHFALNNTFSAFERKSSDAVANSETSSEADNFKRANSKNVLGASYTVAPYRQWNTSLFGKYYSVNVTGPIDISNTTTPEYEEGSRSFNSSGYGLATSYLFRNELQLKVSFEKTYRLPTTNELFGDEVLETGDASLKAEHSQNINFNMSYNYSFNQNHSLYADVGFIYRNIQDYIRRQIEQRYGGAFYTNHGQVQNVGVDIETRYYYKDNFSAGANLTYQNIRNMERYSSTGQEVIYFKDRMPNVPYFFGNLDADYNIKKLWGEGNSLSIGYASQYIHEFFRQWESEGAANSKKIIPTQWSHDISLTYSIKNGTYNISLEAKNITNEMLFDNYSLQKPGRSFAVKLRYFINNNSNN</sequence>
<organism evidence="15 16">
    <name type="scientific">Gelidibacter maritimus</name>
    <dbReference type="NCBI Taxonomy" id="2761487"/>
    <lineage>
        <taxon>Bacteria</taxon>
        <taxon>Pseudomonadati</taxon>
        <taxon>Bacteroidota</taxon>
        <taxon>Flavobacteriia</taxon>
        <taxon>Flavobacteriales</taxon>
        <taxon>Flavobacteriaceae</taxon>
        <taxon>Gelidibacter</taxon>
    </lineage>
</organism>
<dbReference type="AlphaFoldDB" id="A0A7W2M5M1"/>
<keyword evidence="16" id="KW-1185">Reference proteome</keyword>